<feature type="compositionally biased region" description="Basic and acidic residues" evidence="1">
    <location>
        <begin position="870"/>
        <end position="881"/>
    </location>
</feature>
<dbReference type="GO" id="GO:0003729">
    <property type="term" value="F:mRNA binding"/>
    <property type="evidence" value="ECO:0007669"/>
    <property type="project" value="TreeGrafter"/>
</dbReference>
<feature type="compositionally biased region" description="Basic and acidic residues" evidence="1">
    <location>
        <begin position="834"/>
        <end position="845"/>
    </location>
</feature>
<feature type="region of interest" description="Disordered" evidence="1">
    <location>
        <begin position="1"/>
        <end position="51"/>
    </location>
</feature>
<name>A0A0N4ZEZ9_PARTI</name>
<dbReference type="InterPro" id="IPR003890">
    <property type="entry name" value="MIF4G-like_typ-3"/>
</dbReference>
<feature type="compositionally biased region" description="Basic and acidic residues" evidence="1">
    <location>
        <begin position="300"/>
        <end position="369"/>
    </location>
</feature>
<feature type="compositionally biased region" description="Basic and acidic residues" evidence="1">
    <location>
        <begin position="912"/>
        <end position="922"/>
    </location>
</feature>
<feature type="compositionally biased region" description="Low complexity" evidence="1">
    <location>
        <begin position="42"/>
        <end position="51"/>
    </location>
</feature>
<feature type="domain" description="MIF4G" evidence="2">
    <location>
        <begin position="555"/>
        <end position="799"/>
    </location>
</feature>
<evidence type="ECO:0000313" key="3">
    <source>
        <dbReference type="Proteomes" id="UP000038045"/>
    </source>
</evidence>
<feature type="compositionally biased region" description="Low complexity" evidence="1">
    <location>
        <begin position="373"/>
        <end position="383"/>
    </location>
</feature>
<dbReference type="GO" id="GO:0016281">
    <property type="term" value="C:eukaryotic translation initiation factor 4F complex"/>
    <property type="evidence" value="ECO:0007669"/>
    <property type="project" value="TreeGrafter"/>
</dbReference>
<protein>
    <submittedName>
        <fullName evidence="4">MIF4G domain-containing protein</fullName>
    </submittedName>
</protein>
<dbReference type="Gene3D" id="1.25.40.180">
    <property type="match status" value="1"/>
</dbReference>
<feature type="compositionally biased region" description="Polar residues" evidence="1">
    <location>
        <begin position="218"/>
        <end position="232"/>
    </location>
</feature>
<feature type="compositionally biased region" description="Basic and acidic residues" evidence="1">
    <location>
        <begin position="524"/>
        <end position="539"/>
    </location>
</feature>
<dbReference type="InterPro" id="IPR016024">
    <property type="entry name" value="ARM-type_fold"/>
</dbReference>
<evidence type="ECO:0000313" key="4">
    <source>
        <dbReference type="WBParaSite" id="PTRK_0000633100.2"/>
    </source>
</evidence>
<dbReference type="Pfam" id="PF02854">
    <property type="entry name" value="MIF4G"/>
    <property type="match status" value="1"/>
</dbReference>
<dbReference type="GO" id="GO:0003743">
    <property type="term" value="F:translation initiation factor activity"/>
    <property type="evidence" value="ECO:0007669"/>
    <property type="project" value="TreeGrafter"/>
</dbReference>
<keyword evidence="3" id="KW-1185">Reference proteome</keyword>
<organism evidence="3 4">
    <name type="scientific">Parastrongyloides trichosuri</name>
    <name type="common">Possum-specific nematode worm</name>
    <dbReference type="NCBI Taxonomy" id="131310"/>
    <lineage>
        <taxon>Eukaryota</taxon>
        <taxon>Metazoa</taxon>
        <taxon>Ecdysozoa</taxon>
        <taxon>Nematoda</taxon>
        <taxon>Chromadorea</taxon>
        <taxon>Rhabditida</taxon>
        <taxon>Tylenchina</taxon>
        <taxon>Panagrolaimomorpha</taxon>
        <taxon>Strongyloidoidea</taxon>
        <taxon>Strongyloididae</taxon>
        <taxon>Parastrongyloides</taxon>
    </lineage>
</organism>
<accession>A0A0N4ZEZ9</accession>
<feature type="region of interest" description="Disordered" evidence="1">
    <location>
        <begin position="475"/>
        <end position="546"/>
    </location>
</feature>
<dbReference type="PANTHER" id="PTHR23253">
    <property type="entry name" value="EUKARYOTIC TRANSLATION INITIATION FACTOR 4 GAMMA"/>
    <property type="match status" value="1"/>
</dbReference>
<dbReference type="PANTHER" id="PTHR23253:SF78">
    <property type="entry name" value="EUKARYOTIC TRANSLATION INITIATION FACTOR 4G1, ISOFORM B-RELATED"/>
    <property type="match status" value="1"/>
</dbReference>
<feature type="region of interest" description="Disordered" evidence="1">
    <location>
        <begin position="295"/>
        <end position="385"/>
    </location>
</feature>
<evidence type="ECO:0000259" key="2">
    <source>
        <dbReference type="SMART" id="SM00543"/>
    </source>
</evidence>
<dbReference type="STRING" id="131310.A0A0N4ZEZ9"/>
<feature type="region of interest" description="Disordered" evidence="1">
    <location>
        <begin position="218"/>
        <end position="241"/>
    </location>
</feature>
<evidence type="ECO:0000256" key="1">
    <source>
        <dbReference type="SAM" id="MobiDB-lite"/>
    </source>
</evidence>
<reference evidence="4" key="1">
    <citation type="submission" date="2017-02" db="UniProtKB">
        <authorList>
            <consortium name="WormBaseParasite"/>
        </authorList>
    </citation>
    <scope>IDENTIFICATION</scope>
</reference>
<dbReference type="Proteomes" id="UP000038045">
    <property type="component" value="Unplaced"/>
</dbReference>
<dbReference type="WBParaSite" id="PTRK_0000633100.2">
    <property type="protein sequence ID" value="PTRK_0000633100.2"/>
    <property type="gene ID" value="PTRK_0000633100"/>
</dbReference>
<proteinExistence type="predicted"/>
<sequence>MSTHITNPHKGGNKNRGTRKSDNFRYQGASINSGNRIRHNPDNYPNTNPPNIGQQDVQFATPHIVNHHFSAPDQNLQTQLQHGHQNVTGQIDQQSNILNPAVQPPMTYFNGHHPQMGYVPQSATMPVPMFHPNPIPFNPPAQVAQNYPSTMDGYRTPATVSYTPMPAPVPVPVQTEFELVEPKKQTVPVKRERKILSFCDPVTKKSVFEDESSNIIKDTSSKESTPFDSIQKSASSSSVKTQLVPESIPVVIRSRQNSERISESGGTIGEGSSRIKEEFKRRIAERAVGTSVDTTINVDRTQKEDSINTKSDTNIENHSTQEDEVAKNNNKEFNDELKEDIHSTETIEEVEVKSSTDDKNESSNNDNREGLNTSSSSGTLTKSFSKDQVTKKLSFASEQPKHEEKPNKETYYELLTEFESVMEDPKFDREKCFYPRNFIKTYRIAVQLFNVAPNPVSNEIKALLYYDRNAISSSVKGKRNEHQFQPPWGKTPGDQNRKSYGGRNSHGHSNDRRKNRNNAVARPSIERSRQTVQLHKAENAWKPAANNDDINSKLLKEVRGILNKITPTNFDPLVAEFLKLRLFEKKEILQNVIDLIFAKAVEEPRFCSIYSDLFSAQVSEEKKKSTEQKSSFAVALIQKSQSTFEKKNCPFTKEIEQIREELKTETDEKVQKEKNERINELMEKEKRYTFGTIRFIAHLYRHSLLVAKIVSYCATFLITMYHSEHNEKALEQAVLLFESVGKHWSQDNVKYEHSINASLTQIKKCLPTTEGSFNESLHPKLSKRMQFMLENLIETSENDWIPRNARMHDGPKKIDEVHEEIKNEEMRNAILRDQYARGKDNESNRRRPYTGANSVDRRYNSSKNINMNRRNTDLRDNDHNVLKTQAKSFADGCNPKDTRTVSDRTATIPRTRKGENKKDSNTSKRQPSPTVIGRSGGSNKRGGKPTEDLSDDFYNETLPNEPKYDKESLESWLKEVFKDPFNKEKIIEVSEKIEKIASPENGKDIAATILSYVFLDGSKISYFNSRGAIGRIIGKLLGSSKSNEILSGFHSVCEGFEDEYFFTSDCPRAWIYFGELLANGMVFNFTMDGSSEKLTLEKLDEVFAAAESKKSKEEFLSSFLKCAIAEENLIEPIEDDEKRNSFVKSLINSLNKLTARDDGLISENMKEVLRTVESKRDDKNLLEVIRVDNSNLATEFLGYQTLPMLSSQGSNSLFQFGKVRKIEDFHNPYFNIDPKVMKSNNEEKQISSLPKGVYSYIDTERNFNSNFKLPDINNPIDISGSMKSKNNYINGLYLPMPFGFEPVNVQVFRENEQENAIEGTVLSVNEVRKAKEQAKIVCKQGATAECNRLLEKYYTLKSETMHEEDSSLFEKLVKLTDSVGNTGYRNEKKKGLGVLFGLPGMGEPIYWKARFDNIDNNNINLNANIPRYNNFS</sequence>
<dbReference type="SUPFAM" id="SSF48371">
    <property type="entry name" value="ARM repeat"/>
    <property type="match status" value="1"/>
</dbReference>
<feature type="region of interest" description="Disordered" evidence="1">
    <location>
        <begin position="833"/>
        <end position="965"/>
    </location>
</feature>
<dbReference type="SMART" id="SM00543">
    <property type="entry name" value="MIF4G"/>
    <property type="match status" value="1"/>
</dbReference>